<dbReference type="Proteomes" id="UP001180754">
    <property type="component" value="Unassembled WGS sequence"/>
</dbReference>
<sequence>MRKTRPPAPIVCDKCRHPVRTQPLTVALAGAGLLVTIVGDERRAVLAGR</sequence>
<proteinExistence type="predicted"/>
<dbReference type="EMBL" id="JAVRFD010000001">
    <property type="protein sequence ID" value="MDT0541187.1"/>
    <property type="molecule type" value="Genomic_DNA"/>
</dbReference>
<dbReference type="RefSeq" id="WP_311721444.1">
    <property type="nucleotide sequence ID" value="NZ_JAVRFD010000001.1"/>
</dbReference>
<evidence type="ECO:0000313" key="2">
    <source>
        <dbReference type="Proteomes" id="UP001180754"/>
    </source>
</evidence>
<protein>
    <submittedName>
        <fullName evidence="1">Uncharacterized protein</fullName>
    </submittedName>
</protein>
<keyword evidence="2" id="KW-1185">Reference proteome</keyword>
<gene>
    <name evidence="1" type="ORF">RND15_00415</name>
</gene>
<comment type="caution">
    <text evidence="1">The sequence shown here is derived from an EMBL/GenBank/DDBJ whole genome shotgun (WGS) entry which is preliminary data.</text>
</comment>
<evidence type="ECO:0000313" key="1">
    <source>
        <dbReference type="EMBL" id="MDT0541187.1"/>
    </source>
</evidence>
<name>A0ABU2X737_9ACTN</name>
<organism evidence="1 2">
    <name type="scientific">Streptomyces lonegramiae</name>
    <dbReference type="NCBI Taxonomy" id="3075524"/>
    <lineage>
        <taxon>Bacteria</taxon>
        <taxon>Bacillati</taxon>
        <taxon>Actinomycetota</taxon>
        <taxon>Actinomycetes</taxon>
        <taxon>Kitasatosporales</taxon>
        <taxon>Streptomycetaceae</taxon>
        <taxon>Streptomyces</taxon>
    </lineage>
</organism>
<reference evidence="1" key="1">
    <citation type="submission" date="2024-05" db="EMBL/GenBank/DDBJ databases">
        <title>30 novel species of actinomycetes from the DSMZ collection.</title>
        <authorList>
            <person name="Nouioui I."/>
        </authorList>
    </citation>
    <scope>NUCLEOTIDE SEQUENCE</scope>
    <source>
        <strain evidence="1">DSM 41529</strain>
    </source>
</reference>
<accession>A0ABU2X737</accession>